<keyword evidence="1" id="KW-0175">Coiled coil</keyword>
<reference evidence="3 4" key="1">
    <citation type="submission" date="2017-12" db="EMBL/GenBank/DDBJ databases">
        <title>Genome sequence of the mycotoxigenic crop pathogen Fusarium proliferatum, strain ITEM 2341 from Date Palm.</title>
        <authorList>
            <person name="Almiman B.F."/>
            <person name="Shittu T.A."/>
            <person name="Muthumeenakshi S."/>
            <person name="Baroncelli R."/>
            <person name="Sreenivasaprasada S."/>
        </authorList>
    </citation>
    <scope>NUCLEOTIDE SEQUENCE [LARGE SCALE GENOMIC DNA]</scope>
    <source>
        <strain evidence="3 4">ITEM 2341</strain>
    </source>
</reference>
<feature type="compositionally biased region" description="Polar residues" evidence="2">
    <location>
        <begin position="1"/>
        <end position="24"/>
    </location>
</feature>
<proteinExistence type="predicted"/>
<organism evidence="3 4">
    <name type="scientific">Gibberella intermedia</name>
    <name type="common">Bulb rot disease fungus</name>
    <name type="synonym">Fusarium proliferatum</name>
    <dbReference type="NCBI Taxonomy" id="948311"/>
    <lineage>
        <taxon>Eukaryota</taxon>
        <taxon>Fungi</taxon>
        <taxon>Dikarya</taxon>
        <taxon>Ascomycota</taxon>
        <taxon>Pezizomycotina</taxon>
        <taxon>Sordariomycetes</taxon>
        <taxon>Hypocreomycetidae</taxon>
        <taxon>Hypocreales</taxon>
        <taxon>Nectriaceae</taxon>
        <taxon>Fusarium</taxon>
        <taxon>Fusarium fujikuroi species complex</taxon>
    </lineage>
</organism>
<comment type="caution">
    <text evidence="3">The sequence shown here is derived from an EMBL/GenBank/DDBJ whole genome shotgun (WGS) entry which is preliminary data.</text>
</comment>
<evidence type="ECO:0000313" key="3">
    <source>
        <dbReference type="EMBL" id="RBA18451.1"/>
    </source>
</evidence>
<accession>A0A365NCA5</accession>
<sequence length="112" mass="12812">MSTQQGPTSTDVGQQSPSNNQKASNVIGESILQLEAVLSQLRDAKAAAEKAEKERDDYKATVNNLQEELKVLKEEGDAKDKRIKDLKEGLYYYERQVWPESRWTWLKATKRL</sequence>
<evidence type="ECO:0000256" key="1">
    <source>
        <dbReference type="SAM" id="Coils"/>
    </source>
</evidence>
<dbReference type="EMBL" id="PKMI01000014">
    <property type="protein sequence ID" value="RBA18451.1"/>
    <property type="molecule type" value="Genomic_DNA"/>
</dbReference>
<feature type="coiled-coil region" evidence="1">
    <location>
        <begin position="31"/>
        <end position="82"/>
    </location>
</feature>
<feature type="region of interest" description="Disordered" evidence="2">
    <location>
        <begin position="1"/>
        <end position="25"/>
    </location>
</feature>
<dbReference type="Proteomes" id="UP000251714">
    <property type="component" value="Unassembled WGS sequence"/>
</dbReference>
<protein>
    <submittedName>
        <fullName evidence="3">Uncharacterized protein</fullName>
    </submittedName>
</protein>
<evidence type="ECO:0000256" key="2">
    <source>
        <dbReference type="SAM" id="MobiDB-lite"/>
    </source>
</evidence>
<gene>
    <name evidence="3" type="ORF">FPRO05_10746</name>
</gene>
<name>A0A365NCA5_GIBIN</name>
<evidence type="ECO:0000313" key="4">
    <source>
        <dbReference type="Proteomes" id="UP000251714"/>
    </source>
</evidence>
<dbReference type="AlphaFoldDB" id="A0A365NCA5"/>